<feature type="transmembrane region" description="Helical" evidence="5">
    <location>
        <begin position="118"/>
        <end position="140"/>
    </location>
</feature>
<protein>
    <recommendedName>
        <fullName evidence="5">UPF0397 protein FC50_GL000115</fullName>
    </recommendedName>
</protein>
<dbReference type="PANTHER" id="PTHR37815">
    <property type="entry name" value="UPF0397 PROTEIN BC_2624-RELATED"/>
    <property type="match status" value="1"/>
</dbReference>
<feature type="transmembrane region" description="Helical" evidence="5">
    <location>
        <begin position="48"/>
        <end position="68"/>
    </location>
</feature>
<dbReference type="InterPro" id="IPR022914">
    <property type="entry name" value="UPF0397"/>
</dbReference>
<dbReference type="Gene3D" id="1.10.1760.20">
    <property type="match status" value="1"/>
</dbReference>
<evidence type="ECO:0000313" key="6">
    <source>
        <dbReference type="EMBL" id="KRL86922.1"/>
    </source>
</evidence>
<keyword evidence="2 5" id="KW-0812">Transmembrane</keyword>
<dbReference type="NCBIfam" id="NF010182">
    <property type="entry name" value="PRK13661.1"/>
    <property type="match status" value="1"/>
</dbReference>
<keyword evidence="7" id="KW-1185">Reference proteome</keyword>
<feature type="transmembrane region" description="Helical" evidence="5">
    <location>
        <begin position="152"/>
        <end position="175"/>
    </location>
</feature>
<evidence type="ECO:0000256" key="1">
    <source>
        <dbReference type="ARBA" id="ARBA00022475"/>
    </source>
</evidence>
<comment type="subcellular location">
    <subcellularLocation>
        <location evidence="5">Cell membrane</location>
        <topology evidence="5">Multi-pass membrane protein</topology>
    </subcellularLocation>
</comment>
<dbReference type="STRING" id="1423783.FC50_GL000115"/>
<dbReference type="PANTHER" id="PTHR37815:SF3">
    <property type="entry name" value="UPF0397 PROTEIN SPR0429"/>
    <property type="match status" value="1"/>
</dbReference>
<name>A0A0R1U619_9LACO</name>
<proteinExistence type="inferred from homology"/>
<dbReference type="EMBL" id="AZFJ01000036">
    <property type="protein sequence ID" value="KRL86922.1"/>
    <property type="molecule type" value="Genomic_DNA"/>
</dbReference>
<evidence type="ECO:0000256" key="2">
    <source>
        <dbReference type="ARBA" id="ARBA00022692"/>
    </source>
</evidence>
<comment type="similarity">
    <text evidence="5">Belongs to the UPF0397 family.</text>
</comment>
<evidence type="ECO:0000313" key="7">
    <source>
        <dbReference type="Proteomes" id="UP000051922"/>
    </source>
</evidence>
<evidence type="ECO:0000256" key="3">
    <source>
        <dbReference type="ARBA" id="ARBA00022989"/>
    </source>
</evidence>
<gene>
    <name evidence="6" type="ORF">FC50_GL000115</name>
</gene>
<comment type="caution">
    <text evidence="6">The sequence shown here is derived from an EMBL/GenBank/DDBJ whole genome shotgun (WGS) entry which is preliminary data.</text>
</comment>
<dbReference type="Proteomes" id="UP000051922">
    <property type="component" value="Unassembled WGS sequence"/>
</dbReference>
<dbReference type="RefSeq" id="WP_054649487.1">
    <property type="nucleotide sequence ID" value="NZ_AZFJ01000036.1"/>
</dbReference>
<dbReference type="GO" id="GO:0005886">
    <property type="term" value="C:plasma membrane"/>
    <property type="evidence" value="ECO:0007669"/>
    <property type="project" value="UniProtKB-SubCell"/>
</dbReference>
<organism evidence="6 7">
    <name type="scientific">Lacticaseibacillus pantheris DSM 15945 = JCM 12539 = NBRC 106106</name>
    <dbReference type="NCBI Taxonomy" id="1423783"/>
    <lineage>
        <taxon>Bacteria</taxon>
        <taxon>Bacillati</taxon>
        <taxon>Bacillota</taxon>
        <taxon>Bacilli</taxon>
        <taxon>Lactobacillales</taxon>
        <taxon>Lactobacillaceae</taxon>
        <taxon>Lacticaseibacillus</taxon>
    </lineage>
</organism>
<accession>A0A0R1U619</accession>
<dbReference type="HAMAP" id="MF_01572">
    <property type="entry name" value="UPF0397"/>
    <property type="match status" value="1"/>
</dbReference>
<evidence type="ECO:0000256" key="4">
    <source>
        <dbReference type="ARBA" id="ARBA00023136"/>
    </source>
</evidence>
<dbReference type="OrthoDB" id="4550662at2"/>
<evidence type="ECO:0000256" key="5">
    <source>
        <dbReference type="HAMAP-Rule" id="MF_01572"/>
    </source>
</evidence>
<dbReference type="InterPro" id="IPR009825">
    <property type="entry name" value="ECF_substrate-spec-like"/>
</dbReference>
<dbReference type="AlphaFoldDB" id="A0A0R1U619"/>
<keyword evidence="3 5" id="KW-1133">Transmembrane helix</keyword>
<dbReference type="PATRIC" id="fig|1423783.4.peg.123"/>
<feature type="transmembrane region" description="Helical" evidence="5">
    <location>
        <begin position="6"/>
        <end position="27"/>
    </location>
</feature>
<sequence length="186" mass="20048">MQNHKQHGLSIRTVVAIGIGAAIVFLLKRFGSVPTGIPNTNIDTSYGFLAFFASLFGPVAGFIIGFLGHMLNDLTYGTPWWTWVITTGILGGIIGLFWKRFDVEGGNFGTKKIISFNVLQIIANLGCWVLLAPTLDILVYSEPANKVYLQGIVSGISNAVSTGVIGTILLVIYAASRTKRGSLKQE</sequence>
<feature type="transmembrane region" description="Helical" evidence="5">
    <location>
        <begin position="80"/>
        <end position="98"/>
    </location>
</feature>
<reference evidence="6 7" key="1">
    <citation type="journal article" date="2015" name="Genome Announc.">
        <title>Expanding the biotechnology potential of lactobacilli through comparative genomics of 213 strains and associated genera.</title>
        <authorList>
            <person name="Sun Z."/>
            <person name="Harris H.M."/>
            <person name="McCann A."/>
            <person name="Guo C."/>
            <person name="Argimon S."/>
            <person name="Zhang W."/>
            <person name="Yang X."/>
            <person name="Jeffery I.B."/>
            <person name="Cooney J.C."/>
            <person name="Kagawa T.F."/>
            <person name="Liu W."/>
            <person name="Song Y."/>
            <person name="Salvetti E."/>
            <person name="Wrobel A."/>
            <person name="Rasinkangas P."/>
            <person name="Parkhill J."/>
            <person name="Rea M.C."/>
            <person name="O'Sullivan O."/>
            <person name="Ritari J."/>
            <person name="Douillard F.P."/>
            <person name="Paul Ross R."/>
            <person name="Yang R."/>
            <person name="Briner A.E."/>
            <person name="Felis G.E."/>
            <person name="de Vos W.M."/>
            <person name="Barrangou R."/>
            <person name="Klaenhammer T.R."/>
            <person name="Caufield P.W."/>
            <person name="Cui Y."/>
            <person name="Zhang H."/>
            <person name="O'Toole P.W."/>
        </authorList>
    </citation>
    <scope>NUCLEOTIDE SEQUENCE [LARGE SCALE GENOMIC DNA]</scope>
    <source>
        <strain evidence="6 7">DSM 15945</strain>
    </source>
</reference>
<keyword evidence="4 5" id="KW-0472">Membrane</keyword>
<keyword evidence="1 5" id="KW-1003">Cell membrane</keyword>
<dbReference type="Pfam" id="PF07155">
    <property type="entry name" value="ECF-ribofla_trS"/>
    <property type="match status" value="1"/>
</dbReference>